<dbReference type="InterPro" id="IPR000571">
    <property type="entry name" value="Znf_CCCH"/>
</dbReference>
<comment type="caution">
    <text evidence="4">The sequence shown here is derived from an EMBL/GenBank/DDBJ whole genome shotgun (WGS) entry which is preliminary data.</text>
</comment>
<keyword evidence="5" id="KW-1185">Reference proteome</keyword>
<feature type="region of interest" description="Disordered" evidence="2">
    <location>
        <begin position="347"/>
        <end position="367"/>
    </location>
</feature>
<keyword evidence="1" id="KW-0863">Zinc-finger</keyword>
<evidence type="ECO:0000256" key="1">
    <source>
        <dbReference type="PROSITE-ProRule" id="PRU00723"/>
    </source>
</evidence>
<organism evidence="4 5">
    <name type="scientific">Polysphondylium violaceum</name>
    <dbReference type="NCBI Taxonomy" id="133409"/>
    <lineage>
        <taxon>Eukaryota</taxon>
        <taxon>Amoebozoa</taxon>
        <taxon>Evosea</taxon>
        <taxon>Eumycetozoa</taxon>
        <taxon>Dictyostelia</taxon>
        <taxon>Dictyosteliales</taxon>
        <taxon>Dictyosteliaceae</taxon>
        <taxon>Polysphondylium</taxon>
    </lineage>
</organism>
<feature type="domain" description="C3H1-type" evidence="3">
    <location>
        <begin position="386"/>
        <end position="413"/>
    </location>
</feature>
<dbReference type="AlphaFoldDB" id="A0A8J4V0V0"/>
<feature type="zinc finger region" description="C3H1-type" evidence="1">
    <location>
        <begin position="386"/>
        <end position="413"/>
    </location>
</feature>
<dbReference type="OrthoDB" id="5589010at2759"/>
<reference evidence="4" key="1">
    <citation type="submission" date="2020-01" db="EMBL/GenBank/DDBJ databases">
        <title>Development of genomics and gene disruption for Polysphondylium violaceum indicates a role for the polyketide synthase stlB in stalk morphogenesis.</title>
        <authorList>
            <person name="Narita B."/>
            <person name="Kawabe Y."/>
            <person name="Kin K."/>
            <person name="Saito T."/>
            <person name="Gibbs R."/>
            <person name="Kuspa A."/>
            <person name="Muzny D."/>
            <person name="Queller D."/>
            <person name="Richards S."/>
            <person name="Strassman J."/>
            <person name="Sucgang R."/>
            <person name="Worley K."/>
            <person name="Schaap P."/>
        </authorList>
    </citation>
    <scope>NUCLEOTIDE SEQUENCE</scope>
    <source>
        <strain evidence="4">QSvi11</strain>
    </source>
</reference>
<protein>
    <recommendedName>
        <fullName evidence="3">C3H1-type domain-containing protein</fullName>
    </recommendedName>
</protein>
<evidence type="ECO:0000259" key="3">
    <source>
        <dbReference type="PROSITE" id="PS50103"/>
    </source>
</evidence>
<keyword evidence="1" id="KW-0479">Metal-binding</keyword>
<dbReference type="EMBL" id="AJWJ01000066">
    <property type="protein sequence ID" value="KAF2076290.1"/>
    <property type="molecule type" value="Genomic_DNA"/>
</dbReference>
<proteinExistence type="predicted"/>
<gene>
    <name evidence="4" type="ORF">CYY_002405</name>
</gene>
<dbReference type="GO" id="GO:0008270">
    <property type="term" value="F:zinc ion binding"/>
    <property type="evidence" value="ECO:0007669"/>
    <property type="project" value="UniProtKB-KW"/>
</dbReference>
<name>A0A8J4V0V0_9MYCE</name>
<accession>A0A8J4V0V0</accession>
<dbReference type="Proteomes" id="UP000695562">
    <property type="component" value="Unassembled WGS sequence"/>
</dbReference>
<keyword evidence="1" id="KW-0862">Zinc</keyword>
<evidence type="ECO:0000313" key="5">
    <source>
        <dbReference type="Proteomes" id="UP000695562"/>
    </source>
</evidence>
<feature type="compositionally biased region" description="Low complexity" evidence="2">
    <location>
        <begin position="347"/>
        <end position="358"/>
    </location>
</feature>
<sequence length="414" mass="47411">MDTNVQTALQEIVKLVPEILNSFIIYDYRNSIGVKNIESLVEKIKEHSLDFFLVIIADFQSVNEKKEKEIQDLFAKLHKPYCHLVREEPLKQSIESVPDLIGTTLATLIHEKWSRRRKTFYLISKDKRFESYCAALNISQKEHVTPVSLNIDEFLELKFVGGDRIENNLHPTLEYNIDWFKRNNSILVGRWLSFLGKERTETDDEYKARKNKMWKFFKKAAGENFNVNITTDYVKPLGVRKNIEKHHSDTRFSVYVDKEGEDHIIPFLQKLPEQFHSTVWSYKSESATLGGINSSSDHTNITERIRLIVNKGQGASGNDISVYKNGKFQQTCKFNLSPVSPPPFSSTSTAISAAEAPSLSSQTQPLHDSASQDLSTVISSVANIQISTVPICKFYRQKKCIYGKNCRNLHLDPK</sequence>
<evidence type="ECO:0000313" key="4">
    <source>
        <dbReference type="EMBL" id="KAF2076290.1"/>
    </source>
</evidence>
<dbReference type="PROSITE" id="PS50103">
    <property type="entry name" value="ZF_C3H1"/>
    <property type="match status" value="1"/>
</dbReference>
<evidence type="ECO:0000256" key="2">
    <source>
        <dbReference type="SAM" id="MobiDB-lite"/>
    </source>
</evidence>